<dbReference type="InterPro" id="IPR037160">
    <property type="entry name" value="DNA_Pol_thumb_sf"/>
</dbReference>
<evidence type="ECO:0000313" key="11">
    <source>
        <dbReference type="EMBL" id="AII17194.1"/>
    </source>
</evidence>
<dbReference type="Pfam" id="PF14791">
    <property type="entry name" value="DNA_pol_B_thumb"/>
    <property type="match status" value="1"/>
</dbReference>
<dbReference type="InterPro" id="IPR022312">
    <property type="entry name" value="DNA_pol_X"/>
</dbReference>
<dbReference type="InterPro" id="IPR002008">
    <property type="entry name" value="DNA_pol_X_beta-like"/>
</dbReference>
<evidence type="ECO:0000256" key="5">
    <source>
        <dbReference type="ARBA" id="ARBA00022705"/>
    </source>
</evidence>
<dbReference type="Gene3D" id="1.10.150.20">
    <property type="entry name" value="5' to 3' exonuclease, C-terminal subdomain"/>
    <property type="match status" value="1"/>
</dbReference>
<dbReference type="GO" id="GO:0003887">
    <property type="term" value="F:DNA-directed DNA polymerase activity"/>
    <property type="evidence" value="ECO:0007669"/>
    <property type="project" value="UniProtKB-KW"/>
</dbReference>
<proteinExistence type="predicted"/>
<keyword evidence="3" id="KW-0808">Transferase</keyword>
<dbReference type="Pfam" id="PF14716">
    <property type="entry name" value="HHH_8"/>
    <property type="match status" value="1"/>
</dbReference>
<keyword evidence="6" id="KW-0227">DNA damage</keyword>
<accession>A0A076FFZ1</accession>
<dbReference type="InterPro" id="IPR028207">
    <property type="entry name" value="DNA_pol_B_palm_palm"/>
</dbReference>
<keyword evidence="8" id="KW-0234">DNA repair</keyword>
<dbReference type="PANTHER" id="PTHR11276">
    <property type="entry name" value="DNA POLYMERASE TYPE-X FAMILY MEMBER"/>
    <property type="match status" value="1"/>
</dbReference>
<evidence type="ECO:0000256" key="7">
    <source>
        <dbReference type="ARBA" id="ARBA00022932"/>
    </source>
</evidence>
<evidence type="ECO:0000256" key="4">
    <source>
        <dbReference type="ARBA" id="ARBA00022695"/>
    </source>
</evidence>
<evidence type="ECO:0000256" key="2">
    <source>
        <dbReference type="ARBA" id="ARBA00022634"/>
    </source>
</evidence>
<evidence type="ECO:0000256" key="8">
    <source>
        <dbReference type="ARBA" id="ARBA00023204"/>
    </source>
</evidence>
<protein>
    <recommendedName>
        <fullName evidence="1">DNA-directed DNA polymerase</fullName>
        <ecNumber evidence="1">2.7.7.7</ecNumber>
    </recommendedName>
</protein>
<dbReference type="SMART" id="SM00483">
    <property type="entry name" value="POLXc"/>
    <property type="match status" value="1"/>
</dbReference>
<name>A0A076FFZ1_9VIRU</name>
<dbReference type="EC" id="2.7.7.7" evidence="1"/>
<dbReference type="PANTHER" id="PTHR11276:SF28">
    <property type="entry name" value="DNA POLYMERASE LAMBDA"/>
    <property type="match status" value="1"/>
</dbReference>
<evidence type="ECO:0000256" key="3">
    <source>
        <dbReference type="ARBA" id="ARBA00022679"/>
    </source>
</evidence>
<dbReference type="GeneID" id="20041712"/>
<dbReference type="Pfam" id="PF10391">
    <property type="entry name" value="DNA_pol_lambd_f"/>
    <property type="match status" value="1"/>
</dbReference>
<dbReference type="SUPFAM" id="SSF81585">
    <property type="entry name" value="PsbU/PolX domain-like"/>
    <property type="match status" value="1"/>
</dbReference>
<dbReference type="GO" id="GO:0006303">
    <property type="term" value="P:double-strand break repair via nonhomologous end joining"/>
    <property type="evidence" value="ECO:0007669"/>
    <property type="project" value="TreeGrafter"/>
</dbReference>
<evidence type="ECO:0000256" key="1">
    <source>
        <dbReference type="ARBA" id="ARBA00012417"/>
    </source>
</evidence>
<gene>
    <name evidence="11" type="ORF">AaV_044</name>
</gene>
<dbReference type="PRINTS" id="PR00869">
    <property type="entry name" value="DNAPOLX"/>
</dbReference>
<organism evidence="11 12">
    <name type="scientific">Aureococcus anophagefferens virus</name>
    <dbReference type="NCBI Taxonomy" id="1474867"/>
    <lineage>
        <taxon>Viruses</taxon>
        <taxon>Varidnaviria</taxon>
        <taxon>Bamfordvirae</taxon>
        <taxon>Nucleocytoviricota</taxon>
        <taxon>Megaviricetes</taxon>
        <taxon>Imitervirales</taxon>
        <taxon>Schizomimiviridae</taxon>
        <taxon>Kratosvirus</taxon>
        <taxon>Kratosvirus quantuckense</taxon>
    </lineage>
</organism>
<dbReference type="PRINTS" id="PR00870">
    <property type="entry name" value="DNAPOLXBETA"/>
</dbReference>
<dbReference type="Gene3D" id="1.10.150.110">
    <property type="entry name" value="DNA polymerase beta, N-terminal domain-like"/>
    <property type="match status" value="1"/>
</dbReference>
<sequence length="299" mass="34525">MNSDFINLLEKIEGIYKAKGESFKAKATSTAIESIKKIDFKLTEVKQLDGFKGVGKSIKTRFKEFVETGKIAFIDEELSKPFYIFSEIYGIGPKKANELAEKYTSIEELKQNTSDLNAKQKIGLKYYDDIKQRIPRNIIDDYNIKFKGIFAKFDVDYEIVGSYRRGALNSGDIDVIITSDDVSVFDKIIDELKKQNVIRETLSKGKHKSMTICKIDSDTIGRRVDFMITSKEDYPFAILYFTGNKDFNVKMREISKKKGYTLNEYKFSNVEIEFKNEKDIFKFLKISYVEPKDRNANAI</sequence>
<dbReference type="Proteomes" id="UP000028667">
    <property type="component" value="Segment"/>
</dbReference>
<dbReference type="Gene3D" id="3.30.460.10">
    <property type="entry name" value="Beta Polymerase, domain 2"/>
    <property type="match status" value="1"/>
</dbReference>
<evidence type="ECO:0000313" key="12">
    <source>
        <dbReference type="Proteomes" id="UP000028667"/>
    </source>
</evidence>
<dbReference type="CDD" id="cd00141">
    <property type="entry name" value="NT_POLXc"/>
    <property type="match status" value="1"/>
</dbReference>
<evidence type="ECO:0000259" key="10">
    <source>
        <dbReference type="SMART" id="SM00483"/>
    </source>
</evidence>
<keyword evidence="4" id="KW-0548">Nucleotidyltransferase</keyword>
<reference evidence="11 12" key="1">
    <citation type="journal article" date="2014" name="Virology">
        <title>Genome of brown tide virus (AaV), the little giant of the Megaviridae, elucidates NCLDV genome expansion and host-virus coevolution.</title>
        <authorList>
            <person name="Moniruzzaman M."/>
            <person name="LeCleir G.R."/>
            <person name="Brown C.M."/>
            <person name="Gobler C.J."/>
            <person name="Bidle K.D."/>
            <person name="Wilson W.H."/>
            <person name="Wilhelm S.W."/>
        </authorList>
    </citation>
    <scope>NUCLEOTIDE SEQUENCE [LARGE SCALE GENOMIC DNA]</scope>
    <source>
        <strain evidence="11">BtV-01</strain>
    </source>
</reference>
<dbReference type="OrthoDB" id="7038at10239"/>
<dbReference type="InterPro" id="IPR002054">
    <property type="entry name" value="DNA-dir_DNA_pol_X"/>
</dbReference>
<dbReference type="SUPFAM" id="SSF47802">
    <property type="entry name" value="DNA polymerase beta, N-terminal domain-like"/>
    <property type="match status" value="1"/>
</dbReference>
<dbReference type="InterPro" id="IPR029398">
    <property type="entry name" value="PolB_thumb"/>
</dbReference>
<dbReference type="InterPro" id="IPR010996">
    <property type="entry name" value="HHH_MUS81"/>
</dbReference>
<dbReference type="RefSeq" id="YP_009052122.1">
    <property type="nucleotide sequence ID" value="NC_024697.1"/>
</dbReference>
<comment type="catalytic activity">
    <reaction evidence="9">
        <text>DNA(n) + a 2'-deoxyribonucleoside 5'-triphosphate = DNA(n+1) + diphosphate</text>
        <dbReference type="Rhea" id="RHEA:22508"/>
        <dbReference type="Rhea" id="RHEA-COMP:17339"/>
        <dbReference type="Rhea" id="RHEA-COMP:17340"/>
        <dbReference type="ChEBI" id="CHEBI:33019"/>
        <dbReference type="ChEBI" id="CHEBI:61560"/>
        <dbReference type="ChEBI" id="CHEBI:173112"/>
        <dbReference type="EC" id="2.7.7.7"/>
    </reaction>
</comment>
<dbReference type="Gene3D" id="3.30.210.10">
    <property type="entry name" value="DNA polymerase, thumb domain"/>
    <property type="match status" value="1"/>
</dbReference>
<dbReference type="KEGG" id="vg:20041712"/>
<evidence type="ECO:0000256" key="6">
    <source>
        <dbReference type="ARBA" id="ARBA00022763"/>
    </source>
</evidence>
<dbReference type="SUPFAM" id="SSF81301">
    <property type="entry name" value="Nucleotidyltransferase"/>
    <property type="match status" value="1"/>
</dbReference>
<keyword evidence="12" id="KW-1185">Reference proteome</keyword>
<evidence type="ECO:0000256" key="9">
    <source>
        <dbReference type="ARBA" id="ARBA00049244"/>
    </source>
</evidence>
<keyword evidence="2" id="KW-0237">DNA synthesis</keyword>
<feature type="domain" description="DNA-directed DNA polymerase X" evidence="10">
    <location>
        <begin position="1"/>
        <end position="295"/>
    </location>
</feature>
<dbReference type="Pfam" id="PF14792">
    <property type="entry name" value="DNA_pol_B_palm"/>
    <property type="match status" value="1"/>
</dbReference>
<keyword evidence="5" id="KW-0235">DNA replication</keyword>
<dbReference type="GO" id="GO:0003677">
    <property type="term" value="F:DNA binding"/>
    <property type="evidence" value="ECO:0007669"/>
    <property type="project" value="InterPro"/>
</dbReference>
<keyword evidence="7" id="KW-0239">DNA-directed DNA polymerase</keyword>
<dbReference type="InterPro" id="IPR027421">
    <property type="entry name" value="DNA_pol_lamdba_lyase_dom_sf"/>
</dbReference>
<dbReference type="EMBL" id="KJ645900">
    <property type="protein sequence ID" value="AII17194.1"/>
    <property type="molecule type" value="Genomic_DNA"/>
</dbReference>
<dbReference type="InterPro" id="IPR043519">
    <property type="entry name" value="NT_sf"/>
</dbReference>
<dbReference type="InterPro" id="IPR018944">
    <property type="entry name" value="DNA_pol_lambd_fingers_domain"/>
</dbReference>